<protein>
    <submittedName>
        <fullName evidence="1">Putative choline kinase</fullName>
    </submittedName>
</protein>
<name>A0A5B9Y3Z0_9MOLU</name>
<sequence length="265" mass="31786">MNFNFKGLTNDILVEDFYVIKTSKPLTEKYLDKTNEVNVLLDFLFLDQDVMVKPREFKFEDQRLVSSFKVLLGYESLEQNKLEKKHLPIIADGIKKFHSLTVSTVTIKSFDYLAFLEFFENNINKLIYELSFEIKEIKEEIKLLKNLEKVISHNDLVPGNILFKGDELKFIDYDYVKFNDKFFDYASFITETCNDNQEFIDEFIEILKEKEMLKEDELKYLNISIKYQDIVWTLWANYMFENTGEQIYKDICDEKYLRIKNRIKI</sequence>
<dbReference type="Gene3D" id="3.90.1200.10">
    <property type="match status" value="1"/>
</dbReference>
<dbReference type="GO" id="GO:0016301">
    <property type="term" value="F:kinase activity"/>
    <property type="evidence" value="ECO:0007669"/>
    <property type="project" value="UniProtKB-KW"/>
</dbReference>
<keyword evidence="1" id="KW-0418">Kinase</keyword>
<dbReference type="Pfam" id="PF01633">
    <property type="entry name" value="Choline_kinase"/>
    <property type="match status" value="1"/>
</dbReference>
<dbReference type="AlphaFoldDB" id="A0A5B9Y3Z0"/>
<dbReference type="SUPFAM" id="SSF56112">
    <property type="entry name" value="Protein kinase-like (PK-like)"/>
    <property type="match status" value="1"/>
</dbReference>
<accession>A0A5B9Y3Z0</accession>
<keyword evidence="1" id="KW-0808">Transferase</keyword>
<keyword evidence="2" id="KW-1185">Reference proteome</keyword>
<dbReference type="KEGG" id="schi:SCHIN_v1c05440"/>
<reference evidence="1 2" key="1">
    <citation type="submission" date="2019-08" db="EMBL/GenBank/DDBJ databases">
        <title>Complete genome sequence of Spiroplasma chinense CCH (DSM 19755).</title>
        <authorList>
            <person name="Shen H.-Y."/>
            <person name="Lin Y.-C."/>
            <person name="Chou L."/>
            <person name="Kuo C.-H."/>
        </authorList>
    </citation>
    <scope>NUCLEOTIDE SEQUENCE [LARGE SCALE GENOMIC DNA]</scope>
    <source>
        <strain evidence="1 2">CCH</strain>
    </source>
</reference>
<organism evidence="1 2">
    <name type="scientific">Spiroplasma chinense</name>
    <dbReference type="NCBI Taxonomy" id="216932"/>
    <lineage>
        <taxon>Bacteria</taxon>
        <taxon>Bacillati</taxon>
        <taxon>Mycoplasmatota</taxon>
        <taxon>Mollicutes</taxon>
        <taxon>Entomoplasmatales</taxon>
        <taxon>Spiroplasmataceae</taxon>
        <taxon>Spiroplasma</taxon>
    </lineage>
</organism>
<dbReference type="RefSeq" id="WP_166508127.1">
    <property type="nucleotide sequence ID" value="NZ_CP043026.1"/>
</dbReference>
<evidence type="ECO:0000313" key="2">
    <source>
        <dbReference type="Proteomes" id="UP000323144"/>
    </source>
</evidence>
<proteinExistence type="predicted"/>
<dbReference type="InterPro" id="IPR011009">
    <property type="entry name" value="Kinase-like_dom_sf"/>
</dbReference>
<dbReference type="Proteomes" id="UP000323144">
    <property type="component" value="Chromosome"/>
</dbReference>
<evidence type="ECO:0000313" key="1">
    <source>
        <dbReference type="EMBL" id="QEH61741.1"/>
    </source>
</evidence>
<dbReference type="EMBL" id="CP043026">
    <property type="protein sequence ID" value="QEH61741.1"/>
    <property type="molecule type" value="Genomic_DNA"/>
</dbReference>
<gene>
    <name evidence="1" type="ORF">SCHIN_v1c05440</name>
</gene>